<evidence type="ECO:0008006" key="4">
    <source>
        <dbReference type="Google" id="ProtNLM"/>
    </source>
</evidence>
<feature type="chain" id="PRO_5028924123" description="Lipoprotein" evidence="1">
    <location>
        <begin position="24"/>
        <end position="155"/>
    </location>
</feature>
<dbReference type="KEGG" id="apel:CA267_011350"/>
<feature type="signal peptide" evidence="1">
    <location>
        <begin position="1"/>
        <end position="23"/>
    </location>
</feature>
<protein>
    <recommendedName>
        <fullName evidence="4">Lipoprotein</fullName>
    </recommendedName>
</protein>
<evidence type="ECO:0000313" key="2">
    <source>
        <dbReference type="EMBL" id="QJR81328.1"/>
    </source>
</evidence>
<dbReference type="EMBL" id="CP052766">
    <property type="protein sequence ID" value="QJR81328.1"/>
    <property type="molecule type" value="Genomic_DNA"/>
</dbReference>
<organism evidence="2 3">
    <name type="scientific">Alteromonas pelagimontana</name>
    <dbReference type="NCBI Taxonomy" id="1858656"/>
    <lineage>
        <taxon>Bacteria</taxon>
        <taxon>Pseudomonadati</taxon>
        <taxon>Pseudomonadota</taxon>
        <taxon>Gammaproteobacteria</taxon>
        <taxon>Alteromonadales</taxon>
        <taxon>Alteromonadaceae</taxon>
        <taxon>Alteromonas/Salinimonas group</taxon>
        <taxon>Alteromonas</taxon>
    </lineage>
</organism>
<gene>
    <name evidence="2" type="ORF">CA267_011350</name>
</gene>
<name>A0A6M4MEM9_9ALTE</name>
<evidence type="ECO:0000256" key="1">
    <source>
        <dbReference type="SAM" id="SignalP"/>
    </source>
</evidence>
<accession>A0A6M4MEM9</accession>
<dbReference type="PROSITE" id="PS51257">
    <property type="entry name" value="PROKAR_LIPOPROTEIN"/>
    <property type="match status" value="1"/>
</dbReference>
<reference evidence="3" key="1">
    <citation type="submission" date="2014-12" db="EMBL/GenBank/DDBJ databases">
        <title>Complete genome sequence of a multi-drug resistant Klebsiella pneumoniae.</title>
        <authorList>
            <person name="Hua X."/>
            <person name="Chen Q."/>
            <person name="Li X."/>
            <person name="Feng Y."/>
            <person name="Ruan Z."/>
            <person name="Yu Y."/>
        </authorList>
    </citation>
    <scope>NUCLEOTIDE SEQUENCE [LARGE SCALE GENOMIC DNA]</scope>
    <source>
        <strain evidence="3">5.12</strain>
    </source>
</reference>
<sequence length="155" mass="17191">MLRKCKLLKVGVMLAAMVLTVAACSPTSSSLDQLAINIATKNIQTPADTWFAHGSLHSETALAWQKASYQSKRATCADYLQAMIQKNMLKAQPFNTLQSIDELKPYAETLVQVLDKQLAVNGDLQQNEEKFSDVKIATQIEEAARKLGWLSETFE</sequence>
<proteinExistence type="predicted"/>
<dbReference type="Proteomes" id="UP000219285">
    <property type="component" value="Chromosome"/>
</dbReference>
<dbReference type="OrthoDB" id="6402962at2"/>
<dbReference type="AlphaFoldDB" id="A0A6M4MEM9"/>
<evidence type="ECO:0000313" key="3">
    <source>
        <dbReference type="Proteomes" id="UP000219285"/>
    </source>
</evidence>
<keyword evidence="3" id="KW-1185">Reference proteome</keyword>
<reference evidence="2 3" key="2">
    <citation type="submission" date="2020-04" db="EMBL/GenBank/DDBJ databases">
        <title>Complete genome sequence of Alteromonas pelagimontana 5.12T.</title>
        <authorList>
            <person name="Sinha R.K."/>
            <person name="Krishnan K.P."/>
            <person name="Kurian J.P."/>
        </authorList>
    </citation>
    <scope>NUCLEOTIDE SEQUENCE [LARGE SCALE GENOMIC DNA]</scope>
    <source>
        <strain evidence="2 3">5.12</strain>
    </source>
</reference>
<dbReference type="RefSeq" id="WP_075607379.1">
    <property type="nucleotide sequence ID" value="NZ_CP052766.1"/>
</dbReference>
<keyword evidence="1" id="KW-0732">Signal</keyword>